<name>A0A6J7F2X8_9ZZZZ</name>
<organism evidence="2">
    <name type="scientific">freshwater metagenome</name>
    <dbReference type="NCBI Taxonomy" id="449393"/>
    <lineage>
        <taxon>unclassified sequences</taxon>
        <taxon>metagenomes</taxon>
        <taxon>ecological metagenomes</taxon>
    </lineage>
</organism>
<reference evidence="2" key="1">
    <citation type="submission" date="2020-05" db="EMBL/GenBank/DDBJ databases">
        <authorList>
            <person name="Chiriac C."/>
            <person name="Salcher M."/>
            <person name="Ghai R."/>
            <person name="Kavagutti S V."/>
        </authorList>
    </citation>
    <scope>NUCLEOTIDE SEQUENCE</scope>
</reference>
<feature type="compositionally biased region" description="Basic residues" evidence="1">
    <location>
        <begin position="14"/>
        <end position="23"/>
    </location>
</feature>
<feature type="region of interest" description="Disordered" evidence="1">
    <location>
        <begin position="1"/>
        <end position="50"/>
    </location>
</feature>
<evidence type="ECO:0000256" key="1">
    <source>
        <dbReference type="SAM" id="MobiDB-lite"/>
    </source>
</evidence>
<protein>
    <submittedName>
        <fullName evidence="2">Unannotated protein</fullName>
    </submittedName>
</protein>
<dbReference type="EMBL" id="CAFBMB010000011">
    <property type="protein sequence ID" value="CAB4889876.1"/>
    <property type="molecule type" value="Genomic_DNA"/>
</dbReference>
<accession>A0A6J7F2X8</accession>
<sequence>MTRSRESLTGGHHLTGRLHHPAKVSRIQSSLQHGLVDPAKPSKGKGRFKKSVREPAVLQFVAQSPQGIFNNQRVVKGQRGKTVGRKPLHVFIIERGGRLVTAHERPVHD</sequence>
<gene>
    <name evidence="2" type="ORF">UFOPK3516_00276</name>
</gene>
<evidence type="ECO:0000313" key="2">
    <source>
        <dbReference type="EMBL" id="CAB4889876.1"/>
    </source>
</evidence>
<dbReference type="AlphaFoldDB" id="A0A6J7F2X8"/>
<proteinExistence type="predicted"/>